<evidence type="ECO:0000256" key="1">
    <source>
        <dbReference type="ARBA" id="ARBA00022980"/>
    </source>
</evidence>
<dbReference type="Pfam" id="PF00312">
    <property type="entry name" value="Ribosomal_S15"/>
    <property type="match status" value="1"/>
</dbReference>
<reference evidence="4 5" key="1">
    <citation type="submission" date="2018-03" db="EMBL/GenBank/DDBJ databases">
        <title>A parallel universe: an anciently diverged bacterial symbiosis in a Hawaiian planthopper (Hemiptera: Cixiidae) reveals rearranged nutritional responsibilities.</title>
        <authorList>
            <person name="Bennett G."/>
            <person name="Mao M."/>
        </authorList>
    </citation>
    <scope>NUCLEOTIDE SEQUENCE [LARGE SCALE GENOMIC DNA]</scope>
    <source>
        <strain evidence="4 5">OLIH</strain>
    </source>
</reference>
<keyword evidence="2 3" id="KW-0687">Ribonucleoprotein</keyword>
<dbReference type="OrthoDB" id="9799262at2"/>
<comment type="similarity">
    <text evidence="3">Belongs to the universal ribosomal protein uS15 family.</text>
</comment>
<keyword evidence="1 3" id="KW-0689">Ribosomal protein</keyword>
<dbReference type="EMBL" id="CP028359">
    <property type="protein sequence ID" value="AXN02672.1"/>
    <property type="molecule type" value="Genomic_DNA"/>
</dbReference>
<proteinExistence type="inferred from homology"/>
<dbReference type="GO" id="GO:0003735">
    <property type="term" value="F:structural constituent of ribosome"/>
    <property type="evidence" value="ECO:0007669"/>
    <property type="project" value="InterPro"/>
</dbReference>
<evidence type="ECO:0000256" key="3">
    <source>
        <dbReference type="RuleBase" id="RU003919"/>
    </source>
</evidence>
<evidence type="ECO:0000256" key="2">
    <source>
        <dbReference type="ARBA" id="ARBA00023274"/>
    </source>
</evidence>
<dbReference type="RefSeq" id="WP_158380378.1">
    <property type="nucleotide sequence ID" value="NZ_CP028359.1"/>
</dbReference>
<dbReference type="GO" id="GO:0006412">
    <property type="term" value="P:translation"/>
    <property type="evidence" value="ECO:0007669"/>
    <property type="project" value="InterPro"/>
</dbReference>
<evidence type="ECO:0008006" key="6">
    <source>
        <dbReference type="Google" id="ProtNLM"/>
    </source>
</evidence>
<dbReference type="GO" id="GO:0005840">
    <property type="term" value="C:ribosome"/>
    <property type="evidence" value="ECO:0007669"/>
    <property type="project" value="UniProtKB-KW"/>
</dbReference>
<sequence length="62" mass="7476">MFLKTNNLKLDTGSNIAQLFYLNKKIKKMTNHLKHNKHDYNTYRFLLKKVSNKKKLLKLLLK</sequence>
<evidence type="ECO:0000313" key="5">
    <source>
        <dbReference type="Proteomes" id="UP000257017"/>
    </source>
</evidence>
<dbReference type="GO" id="GO:1990904">
    <property type="term" value="C:ribonucleoprotein complex"/>
    <property type="evidence" value="ECO:0007669"/>
    <property type="project" value="UniProtKB-KW"/>
</dbReference>
<protein>
    <recommendedName>
        <fullName evidence="6">30S ribosomal protein S15</fullName>
    </recommendedName>
</protein>
<dbReference type="Proteomes" id="UP000257017">
    <property type="component" value="Chromosome"/>
</dbReference>
<name>A0A346E117_9FLAO</name>
<dbReference type="SMART" id="SM01387">
    <property type="entry name" value="Ribosomal_S15"/>
    <property type="match status" value="1"/>
</dbReference>
<dbReference type="InterPro" id="IPR009068">
    <property type="entry name" value="uS15_NS1_RNA-bd_sf"/>
</dbReference>
<gene>
    <name evidence="4" type="ORF">C9I73_135</name>
</gene>
<dbReference type="SUPFAM" id="SSF47060">
    <property type="entry name" value="S15/NS1 RNA-binding domain"/>
    <property type="match status" value="1"/>
</dbReference>
<accession>A0A346E117</accession>
<dbReference type="Gene3D" id="1.10.287.10">
    <property type="entry name" value="S15/NS1, RNA-binding"/>
    <property type="match status" value="1"/>
</dbReference>
<dbReference type="AlphaFoldDB" id="A0A346E117"/>
<dbReference type="InterPro" id="IPR000589">
    <property type="entry name" value="Ribosomal_uS15"/>
</dbReference>
<organism evidence="4 5">
    <name type="scientific">Candidatus Karelsulcia muelleri</name>
    <dbReference type="NCBI Taxonomy" id="336810"/>
    <lineage>
        <taxon>Bacteria</taxon>
        <taxon>Pseudomonadati</taxon>
        <taxon>Bacteroidota</taxon>
        <taxon>Flavobacteriia</taxon>
        <taxon>Flavobacteriales</taxon>
        <taxon>Candidatus Karelsulcia</taxon>
    </lineage>
</organism>
<evidence type="ECO:0000313" key="4">
    <source>
        <dbReference type="EMBL" id="AXN02672.1"/>
    </source>
</evidence>